<dbReference type="InterPro" id="IPR029058">
    <property type="entry name" value="AB_hydrolase_fold"/>
</dbReference>
<proteinExistence type="predicted"/>
<reference evidence="4 5" key="1">
    <citation type="submission" date="2018-12" db="EMBL/GenBank/DDBJ databases">
        <title>Croceicoccus ponticola sp. nov., a lipolytic bacterium isolated from seawater.</title>
        <authorList>
            <person name="Yoon J.-H."/>
        </authorList>
    </citation>
    <scope>NUCLEOTIDE SEQUENCE [LARGE SCALE GENOMIC DNA]</scope>
    <source>
        <strain evidence="4 5">GM-16</strain>
    </source>
</reference>
<sequence length="297" mass="31843">MTKKITVIVASAVLAAQGIAPSPAVAANAAAATQAASELEYGSHRLQRMDFYPAVSRDGEALPTIVFVHGGAWAGGDKSDSTGQAKIRHYTEAGYNLVSVNYRLLPEVTIEQQAQDVASALDDILVNARKLGVDPTRIVLMGHSAGAHLSALLATDPSYLDAHDRSPRDIAGVVLLDGPAYDVPRQIVDAGPLLGFGYQLAFGNRIGRQETLSPVHHADGKDARRFLMIHVERPDAKRQAEKLADVLEREGTDAEVMAFPGRGMEGHNLLNAMLGRRDSPATVPVDEWLAATFAIRR</sequence>
<dbReference type="Gene3D" id="3.40.50.1820">
    <property type="entry name" value="alpha/beta hydrolase"/>
    <property type="match status" value="1"/>
</dbReference>
<dbReference type="InterPro" id="IPR049492">
    <property type="entry name" value="BD-FAE-like_dom"/>
</dbReference>
<evidence type="ECO:0000256" key="2">
    <source>
        <dbReference type="SAM" id="SignalP"/>
    </source>
</evidence>
<organism evidence="4 5">
    <name type="scientific">Croceicoccus ponticola</name>
    <dbReference type="NCBI Taxonomy" id="2217664"/>
    <lineage>
        <taxon>Bacteria</taxon>
        <taxon>Pseudomonadati</taxon>
        <taxon>Pseudomonadota</taxon>
        <taxon>Alphaproteobacteria</taxon>
        <taxon>Sphingomonadales</taxon>
        <taxon>Erythrobacteraceae</taxon>
        <taxon>Croceicoccus</taxon>
    </lineage>
</organism>
<dbReference type="OrthoDB" id="9771666at2"/>
<accession>A0A437GV75</accession>
<keyword evidence="1 4" id="KW-0378">Hydrolase</keyword>
<comment type="caution">
    <text evidence="4">The sequence shown here is derived from an EMBL/GenBank/DDBJ whole genome shotgun (WGS) entry which is preliminary data.</text>
</comment>
<dbReference type="RefSeq" id="WP_127613435.1">
    <property type="nucleotide sequence ID" value="NZ_RXOL01000007.1"/>
</dbReference>
<feature type="domain" description="BD-FAE-like" evidence="3">
    <location>
        <begin position="49"/>
        <end position="157"/>
    </location>
</feature>
<keyword evidence="2" id="KW-0732">Signal</keyword>
<evidence type="ECO:0000256" key="1">
    <source>
        <dbReference type="ARBA" id="ARBA00022801"/>
    </source>
</evidence>
<dbReference type="Proteomes" id="UP000283003">
    <property type="component" value="Unassembled WGS sequence"/>
</dbReference>
<dbReference type="SUPFAM" id="SSF53474">
    <property type="entry name" value="alpha/beta-Hydrolases"/>
    <property type="match status" value="1"/>
</dbReference>
<keyword evidence="5" id="KW-1185">Reference proteome</keyword>
<dbReference type="GO" id="GO:0016787">
    <property type="term" value="F:hydrolase activity"/>
    <property type="evidence" value="ECO:0007669"/>
    <property type="project" value="UniProtKB-KW"/>
</dbReference>
<dbReference type="PANTHER" id="PTHR48081">
    <property type="entry name" value="AB HYDROLASE SUPERFAMILY PROTEIN C4A8.06C"/>
    <property type="match status" value="1"/>
</dbReference>
<protein>
    <submittedName>
        <fullName evidence="4">Alpha/beta hydrolase</fullName>
    </submittedName>
</protein>
<feature type="chain" id="PRO_5019064166" evidence="2">
    <location>
        <begin position="27"/>
        <end position="297"/>
    </location>
</feature>
<dbReference type="EMBL" id="RXOL01000007">
    <property type="protein sequence ID" value="RVQ65532.1"/>
    <property type="molecule type" value="Genomic_DNA"/>
</dbReference>
<feature type="signal peptide" evidence="2">
    <location>
        <begin position="1"/>
        <end position="26"/>
    </location>
</feature>
<dbReference type="AlphaFoldDB" id="A0A437GV75"/>
<dbReference type="PANTHER" id="PTHR48081:SF33">
    <property type="entry name" value="KYNURENINE FORMAMIDASE"/>
    <property type="match status" value="1"/>
</dbReference>
<name>A0A437GV75_9SPHN</name>
<dbReference type="Pfam" id="PF20434">
    <property type="entry name" value="BD-FAE"/>
    <property type="match status" value="1"/>
</dbReference>
<evidence type="ECO:0000313" key="5">
    <source>
        <dbReference type="Proteomes" id="UP000283003"/>
    </source>
</evidence>
<evidence type="ECO:0000259" key="3">
    <source>
        <dbReference type="Pfam" id="PF20434"/>
    </source>
</evidence>
<evidence type="ECO:0000313" key="4">
    <source>
        <dbReference type="EMBL" id="RVQ65532.1"/>
    </source>
</evidence>
<dbReference type="InterPro" id="IPR050300">
    <property type="entry name" value="GDXG_lipolytic_enzyme"/>
</dbReference>
<gene>
    <name evidence="4" type="ORF">EKN06_13480</name>
</gene>